<dbReference type="EMBL" id="UYYA01004232">
    <property type="protein sequence ID" value="VDM60576.1"/>
    <property type="molecule type" value="Genomic_DNA"/>
</dbReference>
<dbReference type="OrthoDB" id="946068at2759"/>
<name>A0A0R3PTB1_ANGCS</name>
<evidence type="ECO:0000313" key="3">
    <source>
        <dbReference type="WBParaSite" id="ACOC_0000899001-mRNA-1"/>
    </source>
</evidence>
<dbReference type="SUPFAM" id="SSF50729">
    <property type="entry name" value="PH domain-like"/>
    <property type="match status" value="1"/>
</dbReference>
<reference evidence="3" key="1">
    <citation type="submission" date="2017-02" db="UniProtKB">
        <authorList>
            <consortium name="WormBaseParasite"/>
        </authorList>
    </citation>
    <scope>IDENTIFICATION</scope>
</reference>
<dbReference type="STRING" id="334426.A0A0R3PTB1"/>
<dbReference type="Gene3D" id="2.30.29.30">
    <property type="entry name" value="Pleckstrin-homology domain (PH domain)/Phosphotyrosine-binding domain (PTB)"/>
    <property type="match status" value="1"/>
</dbReference>
<dbReference type="OMA" id="CVCLMGP"/>
<dbReference type="AlphaFoldDB" id="A0A0R3PTB1"/>
<accession>A0A0R3PTB1</accession>
<organism evidence="3">
    <name type="scientific">Angiostrongylus costaricensis</name>
    <name type="common">Nematode worm</name>
    <dbReference type="NCBI Taxonomy" id="334426"/>
    <lineage>
        <taxon>Eukaryota</taxon>
        <taxon>Metazoa</taxon>
        <taxon>Ecdysozoa</taxon>
        <taxon>Nematoda</taxon>
        <taxon>Chromadorea</taxon>
        <taxon>Rhabditida</taxon>
        <taxon>Rhabditina</taxon>
        <taxon>Rhabditomorpha</taxon>
        <taxon>Strongyloidea</taxon>
        <taxon>Metastrongylidae</taxon>
        <taxon>Angiostrongylus</taxon>
    </lineage>
</organism>
<evidence type="ECO:0000313" key="2">
    <source>
        <dbReference type="Proteomes" id="UP000267027"/>
    </source>
</evidence>
<reference evidence="1 2" key="2">
    <citation type="submission" date="2018-11" db="EMBL/GenBank/DDBJ databases">
        <authorList>
            <consortium name="Pathogen Informatics"/>
        </authorList>
    </citation>
    <scope>NUCLEOTIDE SEQUENCE [LARGE SCALE GENOMIC DNA]</scope>
    <source>
        <strain evidence="1 2">Costa Rica</strain>
    </source>
</reference>
<gene>
    <name evidence="1" type="ORF">ACOC_LOCUS8991</name>
</gene>
<proteinExistence type="predicted"/>
<dbReference type="InterPro" id="IPR011993">
    <property type="entry name" value="PH-like_dom_sf"/>
</dbReference>
<protein>
    <submittedName>
        <fullName evidence="3">PH domain-containing protein</fullName>
    </submittedName>
</protein>
<dbReference type="WBParaSite" id="ACOC_0000899001-mRNA-1">
    <property type="protein sequence ID" value="ACOC_0000899001-mRNA-1"/>
    <property type="gene ID" value="ACOC_0000899001"/>
</dbReference>
<keyword evidence="2" id="KW-1185">Reference proteome</keyword>
<evidence type="ECO:0000313" key="1">
    <source>
        <dbReference type="EMBL" id="VDM60576.1"/>
    </source>
</evidence>
<sequence length="143" mass="15925">MMSSTNISLEEDSGVIKSGPVVAGFAPIKSRKSYYAVLCERALELHDSEKTYRKGKPARYLIDLSIAFNLHNEHLDPKLKRCVCLMGPDETLCLKVDDAGKGGDEGRQNAEWYNAIMSALIPSRVLRLGRPIQPQEFFGNVNL</sequence>
<dbReference type="Proteomes" id="UP000267027">
    <property type="component" value="Unassembled WGS sequence"/>
</dbReference>